<accession>A0ABP1DKQ0</accession>
<gene>
    <name evidence="1" type="ORF">GFSPODELE1_LOCUS6843</name>
</gene>
<dbReference type="Proteomes" id="UP001497453">
    <property type="component" value="Chromosome 5"/>
</dbReference>
<dbReference type="EMBL" id="OZ037948">
    <property type="protein sequence ID" value="CAL1708415.1"/>
    <property type="molecule type" value="Genomic_DNA"/>
</dbReference>
<keyword evidence="2" id="KW-1185">Reference proteome</keyword>
<sequence>MNAQIPQDAQGIHLPLKSIYSAFELLKDDVQIALQTQLGAACHLEERICTCLRFWEQTLQHSQLIPPANMDVICSSIHDMLTQLQAAKLQSSDTADMDAPEPAKLVYTGCPGCP</sequence>
<reference evidence="2" key="1">
    <citation type="submission" date="2024-04" db="EMBL/GenBank/DDBJ databases">
        <authorList>
            <person name="Shaw F."/>
            <person name="Minotto A."/>
        </authorList>
    </citation>
    <scope>NUCLEOTIDE SEQUENCE [LARGE SCALE GENOMIC DNA]</scope>
</reference>
<organism evidence="1 2">
    <name type="scientific">Somion occarium</name>
    <dbReference type="NCBI Taxonomy" id="3059160"/>
    <lineage>
        <taxon>Eukaryota</taxon>
        <taxon>Fungi</taxon>
        <taxon>Dikarya</taxon>
        <taxon>Basidiomycota</taxon>
        <taxon>Agaricomycotina</taxon>
        <taxon>Agaricomycetes</taxon>
        <taxon>Polyporales</taxon>
        <taxon>Cerrenaceae</taxon>
        <taxon>Somion</taxon>
    </lineage>
</organism>
<evidence type="ECO:0000313" key="2">
    <source>
        <dbReference type="Proteomes" id="UP001497453"/>
    </source>
</evidence>
<evidence type="ECO:0000313" key="1">
    <source>
        <dbReference type="EMBL" id="CAL1708415.1"/>
    </source>
</evidence>
<proteinExistence type="predicted"/>
<protein>
    <submittedName>
        <fullName evidence="1">Uncharacterized protein</fullName>
    </submittedName>
</protein>
<name>A0ABP1DKQ0_9APHY</name>